<keyword evidence="4" id="KW-0804">Transcription</keyword>
<dbReference type="CDD" id="cd06170">
    <property type="entry name" value="LuxR_C_like"/>
    <property type="match status" value="1"/>
</dbReference>
<feature type="domain" description="HTH luxR-type" evidence="6">
    <location>
        <begin position="160"/>
        <end position="225"/>
    </location>
</feature>
<sequence length="233" mass="24729">MEAVDPATAPAAIGIMIVDDDPIVRSGLRMMLDGLPDLRLVGEASNGRDCLAQLRSLAPDLILMDLRMPVLDGIETTRRIAEGSPATRVLALTTFDTGELALAALAAGAVGFLLKDTPPQDLVDAVRAAGRGEPTLAPTAARALLDHVRQDHRTASRDAARARLADLSPRERDVGRAVADGLSNADIADRLSISLPTVKTYISRLLDHLDVANRVQIALLVQQADLDPPPPSH</sequence>
<dbReference type="InterPro" id="IPR011006">
    <property type="entry name" value="CheY-like_superfamily"/>
</dbReference>
<evidence type="ECO:0000256" key="2">
    <source>
        <dbReference type="ARBA" id="ARBA00023015"/>
    </source>
</evidence>
<dbReference type="InterPro" id="IPR058245">
    <property type="entry name" value="NreC/VraR/RcsB-like_REC"/>
</dbReference>
<keyword evidence="1 5" id="KW-0597">Phosphoprotein</keyword>
<evidence type="ECO:0000256" key="1">
    <source>
        <dbReference type="ARBA" id="ARBA00022553"/>
    </source>
</evidence>
<dbReference type="SUPFAM" id="SSF52172">
    <property type="entry name" value="CheY-like"/>
    <property type="match status" value="1"/>
</dbReference>
<dbReference type="AlphaFoldDB" id="A0A1H1SZR4"/>
<dbReference type="InterPro" id="IPR039420">
    <property type="entry name" value="WalR-like"/>
</dbReference>
<evidence type="ECO:0000313" key="9">
    <source>
        <dbReference type="Proteomes" id="UP000199103"/>
    </source>
</evidence>
<keyword evidence="2" id="KW-0805">Transcription regulation</keyword>
<dbReference type="PANTHER" id="PTHR43214:SF24">
    <property type="entry name" value="TRANSCRIPTIONAL REGULATORY PROTEIN NARL-RELATED"/>
    <property type="match status" value="1"/>
</dbReference>
<dbReference type="GO" id="GO:0003677">
    <property type="term" value="F:DNA binding"/>
    <property type="evidence" value="ECO:0007669"/>
    <property type="project" value="UniProtKB-KW"/>
</dbReference>
<dbReference type="PRINTS" id="PR00038">
    <property type="entry name" value="HTHLUXR"/>
</dbReference>
<proteinExistence type="predicted"/>
<feature type="modified residue" description="4-aspartylphosphate" evidence="5">
    <location>
        <position position="65"/>
    </location>
</feature>
<dbReference type="PANTHER" id="PTHR43214">
    <property type="entry name" value="TWO-COMPONENT RESPONSE REGULATOR"/>
    <property type="match status" value="1"/>
</dbReference>
<evidence type="ECO:0000256" key="5">
    <source>
        <dbReference type="PROSITE-ProRule" id="PRU00169"/>
    </source>
</evidence>
<dbReference type="SMART" id="SM00448">
    <property type="entry name" value="REC"/>
    <property type="match status" value="1"/>
</dbReference>
<dbReference type="SMART" id="SM00421">
    <property type="entry name" value="HTH_LUXR"/>
    <property type="match status" value="1"/>
</dbReference>
<dbReference type="EMBL" id="LT629772">
    <property type="protein sequence ID" value="SDS53537.1"/>
    <property type="molecule type" value="Genomic_DNA"/>
</dbReference>
<keyword evidence="3 8" id="KW-0238">DNA-binding</keyword>
<name>A0A1H1SZR4_9ACTN</name>
<evidence type="ECO:0000259" key="6">
    <source>
        <dbReference type="PROSITE" id="PS50043"/>
    </source>
</evidence>
<dbReference type="GO" id="GO:0000160">
    <property type="term" value="P:phosphorelay signal transduction system"/>
    <property type="evidence" value="ECO:0007669"/>
    <property type="project" value="InterPro"/>
</dbReference>
<dbReference type="Pfam" id="PF00196">
    <property type="entry name" value="GerE"/>
    <property type="match status" value="1"/>
</dbReference>
<dbReference type="Gene3D" id="3.40.50.2300">
    <property type="match status" value="1"/>
</dbReference>
<dbReference type="CDD" id="cd17535">
    <property type="entry name" value="REC_NarL-like"/>
    <property type="match status" value="1"/>
</dbReference>
<dbReference type="PROSITE" id="PS50043">
    <property type="entry name" value="HTH_LUXR_2"/>
    <property type="match status" value="1"/>
</dbReference>
<gene>
    <name evidence="8" type="ORF">SAMN04489812_2200</name>
</gene>
<evidence type="ECO:0000256" key="3">
    <source>
        <dbReference type="ARBA" id="ARBA00023125"/>
    </source>
</evidence>
<dbReference type="InterPro" id="IPR000792">
    <property type="entry name" value="Tscrpt_reg_LuxR_C"/>
</dbReference>
<protein>
    <submittedName>
        <fullName evidence="8">DNA-binding response regulator, NarL/FixJ family, contains REC and HTH domains</fullName>
    </submittedName>
</protein>
<dbReference type="InterPro" id="IPR001789">
    <property type="entry name" value="Sig_transdc_resp-reg_receiver"/>
</dbReference>
<dbReference type="STRING" id="630515.SAMN04489812_2200"/>
<dbReference type="Pfam" id="PF00072">
    <property type="entry name" value="Response_reg"/>
    <property type="match status" value="1"/>
</dbReference>
<reference evidence="8 9" key="1">
    <citation type="submission" date="2016-10" db="EMBL/GenBank/DDBJ databases">
        <authorList>
            <person name="de Groot N.N."/>
        </authorList>
    </citation>
    <scope>NUCLEOTIDE SEQUENCE [LARGE SCALE GENOMIC DNA]</scope>
    <source>
        <strain evidence="8 9">DSM 21800</strain>
    </source>
</reference>
<evidence type="ECO:0000313" key="8">
    <source>
        <dbReference type="EMBL" id="SDS53537.1"/>
    </source>
</evidence>
<feature type="domain" description="Response regulatory" evidence="7">
    <location>
        <begin position="14"/>
        <end position="130"/>
    </location>
</feature>
<evidence type="ECO:0000256" key="4">
    <source>
        <dbReference type="ARBA" id="ARBA00023163"/>
    </source>
</evidence>
<evidence type="ECO:0000259" key="7">
    <source>
        <dbReference type="PROSITE" id="PS50110"/>
    </source>
</evidence>
<dbReference type="PROSITE" id="PS50110">
    <property type="entry name" value="RESPONSE_REGULATORY"/>
    <property type="match status" value="1"/>
</dbReference>
<dbReference type="OrthoDB" id="9808843at2"/>
<accession>A0A1H1SZR4</accession>
<organism evidence="8 9">
    <name type="scientific">Microlunatus soli</name>
    <dbReference type="NCBI Taxonomy" id="630515"/>
    <lineage>
        <taxon>Bacteria</taxon>
        <taxon>Bacillati</taxon>
        <taxon>Actinomycetota</taxon>
        <taxon>Actinomycetes</taxon>
        <taxon>Propionibacteriales</taxon>
        <taxon>Propionibacteriaceae</taxon>
        <taxon>Microlunatus</taxon>
    </lineage>
</organism>
<dbReference type="GO" id="GO:0006355">
    <property type="term" value="P:regulation of DNA-templated transcription"/>
    <property type="evidence" value="ECO:0007669"/>
    <property type="project" value="InterPro"/>
</dbReference>
<keyword evidence="9" id="KW-1185">Reference proteome</keyword>
<dbReference type="Proteomes" id="UP000199103">
    <property type="component" value="Chromosome I"/>
</dbReference>